<evidence type="ECO:0000256" key="2">
    <source>
        <dbReference type="ARBA" id="ARBA00022475"/>
    </source>
</evidence>
<keyword evidence="5" id="KW-0472">Membrane</keyword>
<dbReference type="GO" id="GO:0005886">
    <property type="term" value="C:plasma membrane"/>
    <property type="evidence" value="ECO:0007669"/>
    <property type="project" value="UniProtKB-SubCell"/>
</dbReference>
<keyword evidence="8" id="KW-1185">Reference proteome</keyword>
<feature type="domain" description="Glycosyltransferase 2-like" evidence="6">
    <location>
        <begin position="3"/>
        <end position="117"/>
    </location>
</feature>
<comment type="caution">
    <text evidence="7">The sequence shown here is derived from an EMBL/GenBank/DDBJ whole genome shotgun (WGS) entry which is preliminary data.</text>
</comment>
<keyword evidence="7" id="KW-0378">Hydrolase</keyword>
<dbReference type="InterPro" id="IPR029044">
    <property type="entry name" value="Nucleotide-diphossugar_trans"/>
</dbReference>
<dbReference type="RefSeq" id="WP_235294274.1">
    <property type="nucleotide sequence ID" value="NZ_BSOH01000021.1"/>
</dbReference>
<dbReference type="Gene3D" id="3.90.550.10">
    <property type="entry name" value="Spore Coat Polysaccharide Biosynthesis Protein SpsA, Chain A"/>
    <property type="match status" value="1"/>
</dbReference>
<dbReference type="InterPro" id="IPR026461">
    <property type="entry name" value="Trfase_2_rSAM/seldom_assoc"/>
</dbReference>
<evidence type="ECO:0000256" key="3">
    <source>
        <dbReference type="ARBA" id="ARBA00022676"/>
    </source>
</evidence>
<evidence type="ECO:0000256" key="1">
    <source>
        <dbReference type="ARBA" id="ARBA00004236"/>
    </source>
</evidence>
<accession>A0AA37SR98</accession>
<reference evidence="7" key="2">
    <citation type="submission" date="2023-01" db="EMBL/GenBank/DDBJ databases">
        <title>Draft genome sequence of Portibacter lacus strain NBRC 108769.</title>
        <authorList>
            <person name="Sun Q."/>
            <person name="Mori K."/>
        </authorList>
    </citation>
    <scope>NUCLEOTIDE SEQUENCE</scope>
    <source>
        <strain evidence="7">NBRC 108769</strain>
    </source>
</reference>
<evidence type="ECO:0000313" key="8">
    <source>
        <dbReference type="Proteomes" id="UP001156666"/>
    </source>
</evidence>
<reference evidence="7" key="1">
    <citation type="journal article" date="2014" name="Int. J. Syst. Evol. Microbiol.">
        <title>Complete genome sequence of Corynebacterium casei LMG S-19264T (=DSM 44701T), isolated from a smear-ripened cheese.</title>
        <authorList>
            <consortium name="US DOE Joint Genome Institute (JGI-PGF)"/>
            <person name="Walter F."/>
            <person name="Albersmeier A."/>
            <person name="Kalinowski J."/>
            <person name="Ruckert C."/>
        </authorList>
    </citation>
    <scope>NUCLEOTIDE SEQUENCE</scope>
    <source>
        <strain evidence="7">NBRC 108769</strain>
    </source>
</reference>
<evidence type="ECO:0000313" key="7">
    <source>
        <dbReference type="EMBL" id="GLR18602.1"/>
    </source>
</evidence>
<dbReference type="InterPro" id="IPR001173">
    <property type="entry name" value="Glyco_trans_2-like"/>
</dbReference>
<evidence type="ECO:0000259" key="6">
    <source>
        <dbReference type="Pfam" id="PF00535"/>
    </source>
</evidence>
<dbReference type="SUPFAM" id="SSF53448">
    <property type="entry name" value="Nucleotide-diphospho-sugar transferases"/>
    <property type="match status" value="1"/>
</dbReference>
<evidence type="ECO:0000256" key="4">
    <source>
        <dbReference type="ARBA" id="ARBA00022679"/>
    </source>
</evidence>
<evidence type="ECO:0000256" key="5">
    <source>
        <dbReference type="ARBA" id="ARBA00023136"/>
    </source>
</evidence>
<protein>
    <submittedName>
        <fullName evidence="7">Glycosyl hydrolase</fullName>
    </submittedName>
</protein>
<dbReference type="GO" id="GO:0016757">
    <property type="term" value="F:glycosyltransferase activity"/>
    <property type="evidence" value="ECO:0007669"/>
    <property type="project" value="UniProtKB-KW"/>
</dbReference>
<dbReference type="PANTHER" id="PTHR43646">
    <property type="entry name" value="GLYCOSYLTRANSFERASE"/>
    <property type="match status" value="1"/>
</dbReference>
<dbReference type="AlphaFoldDB" id="A0AA37SR98"/>
<keyword evidence="3" id="KW-0328">Glycosyltransferase</keyword>
<name>A0AA37SR98_9BACT</name>
<comment type="subcellular location">
    <subcellularLocation>
        <location evidence="1">Cell membrane</location>
    </subcellularLocation>
</comment>
<dbReference type="Proteomes" id="UP001156666">
    <property type="component" value="Unassembled WGS sequence"/>
</dbReference>
<keyword evidence="4" id="KW-0808">Transferase</keyword>
<sequence length="227" mass="26328">MLSVIVPTFNEEQNICELISHIKSCDHGEDIEIIICDAPVSRDNGYKKALKYGVKAIRSPKAYRAFQMNYGADQATNEILYFLHADARPPKNFISEIIEATKESDFGIFAYKFNSDNLMLRMNSFFTRYDGLFAGGGDQSLFIKKHVFQELGKFNSNLRIMEDFEFYKRAKRSKLKSTIIKEPLVVSARKYEHNSWLKVNAINFSIFFLYWVNGSQERMIALNRKLN</sequence>
<proteinExistence type="predicted"/>
<dbReference type="CDD" id="cd02522">
    <property type="entry name" value="GT_2_like_a"/>
    <property type="match status" value="1"/>
</dbReference>
<dbReference type="GO" id="GO:0016787">
    <property type="term" value="F:hydrolase activity"/>
    <property type="evidence" value="ECO:0007669"/>
    <property type="project" value="UniProtKB-KW"/>
</dbReference>
<gene>
    <name evidence="7" type="ORF">GCM10007940_32180</name>
</gene>
<dbReference type="PANTHER" id="PTHR43646:SF2">
    <property type="entry name" value="GLYCOSYLTRANSFERASE 2-LIKE DOMAIN-CONTAINING PROTEIN"/>
    <property type="match status" value="1"/>
</dbReference>
<keyword evidence="2" id="KW-1003">Cell membrane</keyword>
<dbReference type="EMBL" id="BSOH01000021">
    <property type="protein sequence ID" value="GLR18602.1"/>
    <property type="molecule type" value="Genomic_DNA"/>
</dbReference>
<dbReference type="NCBIfam" id="TIGR04283">
    <property type="entry name" value="glyco_like_mftF"/>
    <property type="match status" value="1"/>
</dbReference>
<organism evidence="7 8">
    <name type="scientific">Portibacter lacus</name>
    <dbReference type="NCBI Taxonomy" id="1099794"/>
    <lineage>
        <taxon>Bacteria</taxon>
        <taxon>Pseudomonadati</taxon>
        <taxon>Bacteroidota</taxon>
        <taxon>Saprospiria</taxon>
        <taxon>Saprospirales</taxon>
        <taxon>Haliscomenobacteraceae</taxon>
        <taxon>Portibacter</taxon>
    </lineage>
</organism>
<dbReference type="Pfam" id="PF00535">
    <property type="entry name" value="Glycos_transf_2"/>
    <property type="match status" value="1"/>
</dbReference>